<dbReference type="STRING" id="1121950.SAMN02745243_03007"/>
<gene>
    <name evidence="2" type="ORF">SAMN02745243_03007</name>
</gene>
<dbReference type="AlphaFoldDB" id="A0A1M6SQ00"/>
<accession>A0A1M6SQ00</accession>
<proteinExistence type="predicted"/>
<evidence type="ECO:0008006" key="4">
    <source>
        <dbReference type="Google" id="ProtNLM"/>
    </source>
</evidence>
<dbReference type="EMBL" id="FQZY01000051">
    <property type="protein sequence ID" value="SHK46710.1"/>
    <property type="molecule type" value="Genomic_DNA"/>
</dbReference>
<organism evidence="2 3">
    <name type="scientific">Hespellia stercorisuis DSM 15480</name>
    <dbReference type="NCBI Taxonomy" id="1121950"/>
    <lineage>
        <taxon>Bacteria</taxon>
        <taxon>Bacillati</taxon>
        <taxon>Bacillota</taxon>
        <taxon>Clostridia</taxon>
        <taxon>Lachnospirales</taxon>
        <taxon>Lachnospiraceae</taxon>
        <taxon>Hespellia</taxon>
    </lineage>
</organism>
<keyword evidence="1" id="KW-0472">Membrane</keyword>
<feature type="transmembrane region" description="Helical" evidence="1">
    <location>
        <begin position="29"/>
        <end position="47"/>
    </location>
</feature>
<evidence type="ECO:0000313" key="3">
    <source>
        <dbReference type="Proteomes" id="UP000184301"/>
    </source>
</evidence>
<protein>
    <recommendedName>
        <fullName evidence="4">TadE-like protein</fullName>
    </recommendedName>
</protein>
<reference evidence="2 3" key="1">
    <citation type="submission" date="2016-11" db="EMBL/GenBank/DDBJ databases">
        <authorList>
            <person name="Jaros S."/>
            <person name="Januszkiewicz K."/>
            <person name="Wedrychowicz H."/>
        </authorList>
    </citation>
    <scope>NUCLEOTIDE SEQUENCE [LARGE SCALE GENOMIC DNA]</scope>
    <source>
        <strain evidence="2 3">DSM 15480</strain>
    </source>
</reference>
<dbReference type="RefSeq" id="WP_073111918.1">
    <property type="nucleotide sequence ID" value="NZ_FQZY01000051.1"/>
</dbReference>
<dbReference type="OrthoDB" id="1766790at2"/>
<evidence type="ECO:0000313" key="2">
    <source>
        <dbReference type="EMBL" id="SHK46710.1"/>
    </source>
</evidence>
<sequence>MNKTNNTTPNRPSERASVYIPKASVTVEAALALPVFFFAVIALVYLLEISAIQTSVKAGVHSAAKIAAKEMYLAPVINPVKLQSDIVRAVGSGRLDRSIVVDGSSGLHCYKSYASSSTGEMQICVEYKVRLPLPQFTGATAKYREKFRMKAWTGYVKDGMDENNEVTVYITDTGNVYHKDYNCTYLKLSIQTVSLAAVPGMRNDSGGKYRCCERCGGGNMIGGVYITNDGDRYHSSLTCSGLKRTIYAVALSEVEGKGACSRCGQ</sequence>
<dbReference type="Proteomes" id="UP000184301">
    <property type="component" value="Unassembled WGS sequence"/>
</dbReference>
<evidence type="ECO:0000256" key="1">
    <source>
        <dbReference type="SAM" id="Phobius"/>
    </source>
</evidence>
<keyword evidence="1" id="KW-0812">Transmembrane</keyword>
<keyword evidence="1" id="KW-1133">Transmembrane helix</keyword>
<keyword evidence="3" id="KW-1185">Reference proteome</keyword>
<name>A0A1M6SQ00_9FIRM</name>